<evidence type="ECO:0000256" key="3">
    <source>
        <dbReference type="ARBA" id="ARBA00022964"/>
    </source>
</evidence>
<dbReference type="InterPro" id="IPR014710">
    <property type="entry name" value="RmlC-like_jellyroll"/>
</dbReference>
<dbReference type="KEGG" id="mbas:ALGA_3467"/>
<keyword evidence="5 6" id="KW-0408">Iron</keyword>
<dbReference type="Pfam" id="PF05995">
    <property type="entry name" value="CDO_I"/>
    <property type="match status" value="1"/>
</dbReference>
<evidence type="ECO:0000313" key="7">
    <source>
        <dbReference type="EMBL" id="BAX81765.1"/>
    </source>
</evidence>
<evidence type="ECO:0000256" key="4">
    <source>
        <dbReference type="ARBA" id="ARBA00023002"/>
    </source>
</evidence>
<reference evidence="8" key="2">
    <citation type="journal article" date="2020" name="Antonie Van Leeuwenhoek">
        <title>Labilibaculum antarcticum sp. nov., a novel facultative anaerobic, psychrotorelant bacterium isolated from marine sediment of Antarctica.</title>
        <authorList>
            <person name="Watanabe M."/>
            <person name="Kojima H."/>
            <person name="Fukui M."/>
        </authorList>
    </citation>
    <scope>NUCLEOTIDE SEQUENCE [LARGE SCALE GENOMIC DNA]</scope>
    <source>
        <strain evidence="8">SPP2</strain>
    </source>
</reference>
<dbReference type="PANTHER" id="PTHR12918:SF1">
    <property type="entry name" value="CYSTEINE DIOXYGENASE TYPE 1"/>
    <property type="match status" value="1"/>
</dbReference>
<name>A0A1Y1CN28_9BACT</name>
<accession>A0A1Y1CN28</accession>
<feature type="binding site" evidence="6">
    <location>
        <position position="82"/>
    </location>
    <ligand>
        <name>Fe cation</name>
        <dbReference type="ChEBI" id="CHEBI:24875"/>
        <note>catalytic</note>
    </ligand>
</feature>
<evidence type="ECO:0000313" key="8">
    <source>
        <dbReference type="Proteomes" id="UP000218267"/>
    </source>
</evidence>
<dbReference type="RefSeq" id="WP_096431457.1">
    <property type="nucleotide sequence ID" value="NZ_AP018042.1"/>
</dbReference>
<comment type="similarity">
    <text evidence="1">Belongs to the cysteine dioxygenase family.</text>
</comment>
<feature type="binding site" evidence="6">
    <location>
        <position position="84"/>
    </location>
    <ligand>
        <name>Fe cation</name>
        <dbReference type="ChEBI" id="CHEBI:24875"/>
        <note>catalytic</note>
    </ligand>
</feature>
<evidence type="ECO:0000256" key="6">
    <source>
        <dbReference type="PIRSR" id="PIRSR610300-51"/>
    </source>
</evidence>
<evidence type="ECO:0000256" key="5">
    <source>
        <dbReference type="ARBA" id="ARBA00023004"/>
    </source>
</evidence>
<dbReference type="InterPro" id="IPR011051">
    <property type="entry name" value="RmlC_Cupin_sf"/>
</dbReference>
<evidence type="ECO:0000256" key="2">
    <source>
        <dbReference type="ARBA" id="ARBA00022723"/>
    </source>
</evidence>
<gene>
    <name evidence="7" type="ORF">ALGA_3467</name>
</gene>
<evidence type="ECO:0000256" key="1">
    <source>
        <dbReference type="ARBA" id="ARBA00006622"/>
    </source>
</evidence>
<organism evidence="7 8">
    <name type="scientific">Labilibaculum antarcticum</name>
    <dbReference type="NCBI Taxonomy" id="1717717"/>
    <lineage>
        <taxon>Bacteria</taxon>
        <taxon>Pseudomonadati</taxon>
        <taxon>Bacteroidota</taxon>
        <taxon>Bacteroidia</taxon>
        <taxon>Marinilabiliales</taxon>
        <taxon>Marinifilaceae</taxon>
        <taxon>Labilibaculum</taxon>
    </lineage>
</organism>
<dbReference type="PANTHER" id="PTHR12918">
    <property type="entry name" value="CYSTEINE DIOXYGENASE"/>
    <property type="match status" value="1"/>
</dbReference>
<dbReference type="CDD" id="cd10548">
    <property type="entry name" value="cupin_CDO"/>
    <property type="match status" value="1"/>
</dbReference>
<dbReference type="InterPro" id="IPR010300">
    <property type="entry name" value="CDO_1"/>
</dbReference>
<dbReference type="EMBL" id="AP018042">
    <property type="protein sequence ID" value="BAX81765.1"/>
    <property type="molecule type" value="Genomic_DNA"/>
</dbReference>
<keyword evidence="3" id="KW-0223">Dioxygenase</keyword>
<dbReference type="OrthoDB" id="7059163at2"/>
<keyword evidence="8" id="KW-1185">Reference proteome</keyword>
<dbReference type="AlphaFoldDB" id="A0A1Y1CN28"/>
<dbReference type="GO" id="GO:0016702">
    <property type="term" value="F:oxidoreductase activity, acting on single donors with incorporation of molecular oxygen, incorporation of two atoms of oxygen"/>
    <property type="evidence" value="ECO:0007669"/>
    <property type="project" value="InterPro"/>
</dbReference>
<dbReference type="Proteomes" id="UP000218267">
    <property type="component" value="Chromosome"/>
</dbReference>
<feature type="binding site" evidence="6">
    <location>
        <position position="132"/>
    </location>
    <ligand>
        <name>Fe cation</name>
        <dbReference type="ChEBI" id="CHEBI:24875"/>
        <note>catalytic</note>
    </ligand>
</feature>
<dbReference type="GO" id="GO:0008198">
    <property type="term" value="F:ferrous iron binding"/>
    <property type="evidence" value="ECO:0007669"/>
    <property type="project" value="TreeGrafter"/>
</dbReference>
<keyword evidence="2 6" id="KW-0479">Metal-binding</keyword>
<dbReference type="Gene3D" id="2.60.120.10">
    <property type="entry name" value="Jelly Rolls"/>
    <property type="match status" value="1"/>
</dbReference>
<keyword evidence="4" id="KW-0560">Oxidoreductase</keyword>
<proteinExistence type="inferred from homology"/>
<protein>
    <recommendedName>
        <fullName evidence="9">Cysteine dioxygenase</fullName>
    </recommendedName>
</protein>
<evidence type="ECO:0008006" key="9">
    <source>
        <dbReference type="Google" id="ProtNLM"/>
    </source>
</evidence>
<reference evidence="7 8" key="1">
    <citation type="journal article" date="2018" name="Mar. Genomics">
        <title>Complete genome sequence of Marinifilaceae bacterium strain SPP2, isolated from the Antarctic marine sediment.</title>
        <authorList>
            <person name="Watanabe M."/>
            <person name="Kojima H."/>
            <person name="Fukui M."/>
        </authorList>
    </citation>
    <scope>NUCLEOTIDE SEQUENCE [LARGE SCALE GENOMIC DNA]</scope>
    <source>
        <strain evidence="7 8">SPP2</strain>
    </source>
</reference>
<dbReference type="SUPFAM" id="SSF51182">
    <property type="entry name" value="RmlC-like cupins"/>
    <property type="match status" value="1"/>
</dbReference>
<sequence>MNTGFSKNIENLINDLRNQNSVTNPMVLEMVESYKLTEQDVAQYFSYNHSPDESYGRQLIYDNGNFKILLMSWKPGDFTAIHNHGYTEWGCVYFFGEATHRLYSVTNDELKIIQKDNFQKGQIASVSGNLTHMMGNSSSKNFSTLHIYGSNSQQSDVSKDAIVYLPELDKEVTTMGSAYLNMDKQLILSEKPLINVSNELVADYFSLVKLFYECNGLSPLLRNMEKKLGNRSIN</sequence>